<feature type="transmembrane region" description="Helical" evidence="4">
    <location>
        <begin position="101"/>
        <end position="124"/>
    </location>
</feature>
<keyword evidence="2 4" id="KW-1133">Transmembrane helix</keyword>
<evidence type="ECO:0000313" key="9">
    <source>
        <dbReference type="Proteomes" id="UP000051887"/>
    </source>
</evidence>
<evidence type="ECO:0000256" key="2">
    <source>
        <dbReference type="ARBA" id="ARBA00022989"/>
    </source>
</evidence>
<dbReference type="PANTHER" id="PTHR11360:SF290">
    <property type="entry name" value="MONOCARBOXYLATE MFS PERMEASE"/>
    <property type="match status" value="1"/>
</dbReference>
<feature type="transmembrane region" description="Helical" evidence="4">
    <location>
        <begin position="12"/>
        <end position="33"/>
    </location>
</feature>
<evidence type="ECO:0000313" key="6">
    <source>
        <dbReference type="EMBL" id="CUH69292.1"/>
    </source>
</evidence>
<name>A0A0P1GHW7_9RHOB</name>
<accession>A0A0P1GHW7</accession>
<organism evidence="7 9">
    <name type="scientific">Thalassovita autumnalis</name>
    <dbReference type="NCBI Taxonomy" id="2072972"/>
    <lineage>
        <taxon>Bacteria</taxon>
        <taxon>Pseudomonadati</taxon>
        <taxon>Pseudomonadota</taxon>
        <taxon>Alphaproteobacteria</taxon>
        <taxon>Rhodobacterales</taxon>
        <taxon>Roseobacteraceae</taxon>
        <taxon>Thalassovita</taxon>
    </lineage>
</organism>
<keyword evidence="8" id="KW-1185">Reference proteome</keyword>
<feature type="transmembrane region" description="Helical" evidence="4">
    <location>
        <begin position="53"/>
        <end position="72"/>
    </location>
</feature>
<evidence type="ECO:0000259" key="5">
    <source>
        <dbReference type="PROSITE" id="PS50850"/>
    </source>
</evidence>
<dbReference type="Proteomes" id="UP000051086">
    <property type="component" value="Unassembled WGS sequence"/>
</dbReference>
<feature type="transmembrane region" description="Helical" evidence="4">
    <location>
        <begin position="167"/>
        <end position="187"/>
    </location>
</feature>
<dbReference type="Pfam" id="PF07690">
    <property type="entry name" value="MFS_1"/>
    <property type="match status" value="1"/>
</dbReference>
<dbReference type="GO" id="GO:0022857">
    <property type="term" value="F:transmembrane transporter activity"/>
    <property type="evidence" value="ECO:0007669"/>
    <property type="project" value="InterPro"/>
</dbReference>
<dbReference type="Gene3D" id="1.20.1250.20">
    <property type="entry name" value="MFS general substrate transporter like domains"/>
    <property type="match status" value="2"/>
</dbReference>
<evidence type="ECO:0000313" key="7">
    <source>
        <dbReference type="EMBL" id="CUH74215.1"/>
    </source>
</evidence>
<feature type="transmembrane region" description="Helical" evidence="4">
    <location>
        <begin position="305"/>
        <end position="329"/>
    </location>
</feature>
<dbReference type="InterPro" id="IPR011701">
    <property type="entry name" value="MFS"/>
</dbReference>
<feature type="transmembrane region" description="Helical" evidence="4">
    <location>
        <begin position="246"/>
        <end position="266"/>
    </location>
</feature>
<dbReference type="Proteomes" id="UP000051887">
    <property type="component" value="Unassembled WGS sequence"/>
</dbReference>
<dbReference type="PROSITE" id="PS50850">
    <property type="entry name" value="MFS"/>
    <property type="match status" value="1"/>
</dbReference>
<feature type="transmembrane region" description="Helical" evidence="4">
    <location>
        <begin position="217"/>
        <end position="234"/>
    </location>
</feature>
<sequence>MQTSVLDSRYSWGRLALSLLIGLIGNVGMWVVIMVMPDIQAEFDLERAEASYPYVWTMVGFALGNYLIGLLVDRYGIVRVLSGMSLVMAAGFALAAVTPTFFIVSVLHLLIGLGTAASFGPLIADISLWFERRRGIAIAIIASANYLSGAFWPVVLSGHLASDGWRGVYMVLALIIAVSVPPLTLLLRRRLPLSEMSAAVAQGAAAGGIGGLSPRQIALILGVAGIACCVAMAMPQVHIVALCVDLGFGPAVGAEMLSLMLLGGVASRLISGLLADQLGGIPTLLIGSALQMLALFLYLPFDGLVSLYVVSTIFGLAQGGIVPSYAVIVRELMPAKEAGRWVGFVMMSTIVGMAFGGWLSGVIYDISGSYQLAFWNGIVWNLGNIFIITYIFLSARRERQTAQA</sequence>
<proteinExistence type="predicted"/>
<dbReference type="EMBL" id="CYSC01000044">
    <property type="protein sequence ID" value="CUH74215.1"/>
    <property type="molecule type" value="Genomic_DNA"/>
</dbReference>
<keyword evidence="3 4" id="KW-0472">Membrane</keyword>
<dbReference type="EMBL" id="CYSB01000039">
    <property type="protein sequence ID" value="CUH69292.1"/>
    <property type="molecule type" value="Genomic_DNA"/>
</dbReference>
<feature type="transmembrane region" description="Helical" evidence="4">
    <location>
        <begin position="372"/>
        <end position="393"/>
    </location>
</feature>
<dbReference type="RefSeq" id="WP_058245334.1">
    <property type="nucleotide sequence ID" value="NZ_CYSB01000039.1"/>
</dbReference>
<gene>
    <name evidence="6" type="ORF">TL5118_03251</name>
    <name evidence="7" type="ORF">TL5120_04034</name>
</gene>
<dbReference type="PANTHER" id="PTHR11360">
    <property type="entry name" value="MONOCARBOXYLATE TRANSPORTER"/>
    <property type="match status" value="1"/>
</dbReference>
<evidence type="ECO:0000313" key="8">
    <source>
        <dbReference type="Proteomes" id="UP000051086"/>
    </source>
</evidence>
<evidence type="ECO:0000256" key="4">
    <source>
        <dbReference type="SAM" id="Phobius"/>
    </source>
</evidence>
<feature type="transmembrane region" description="Helical" evidence="4">
    <location>
        <begin position="77"/>
        <end position="95"/>
    </location>
</feature>
<dbReference type="InterPro" id="IPR036259">
    <property type="entry name" value="MFS_trans_sf"/>
</dbReference>
<dbReference type="InterPro" id="IPR020846">
    <property type="entry name" value="MFS_dom"/>
</dbReference>
<feature type="domain" description="Major facilitator superfamily (MFS) profile" evidence="5">
    <location>
        <begin position="14"/>
        <end position="401"/>
    </location>
</feature>
<dbReference type="AlphaFoldDB" id="A0A0P1GHW7"/>
<protein>
    <submittedName>
        <fullName evidence="6 7">Sialic acid transporter</fullName>
    </submittedName>
</protein>
<dbReference type="SUPFAM" id="SSF103473">
    <property type="entry name" value="MFS general substrate transporter"/>
    <property type="match status" value="1"/>
</dbReference>
<evidence type="ECO:0000256" key="3">
    <source>
        <dbReference type="ARBA" id="ARBA00023136"/>
    </source>
</evidence>
<evidence type="ECO:0000256" key="1">
    <source>
        <dbReference type="ARBA" id="ARBA00022692"/>
    </source>
</evidence>
<reference evidence="7 9" key="1">
    <citation type="submission" date="2015-09" db="EMBL/GenBank/DDBJ databases">
        <authorList>
            <consortium name="Swine Surveillance"/>
        </authorList>
    </citation>
    <scope>NUCLEOTIDE SEQUENCE [LARGE SCALE GENOMIC DNA]</scope>
    <source>
        <strain evidence="7 9">5120</strain>
    </source>
</reference>
<feature type="transmembrane region" description="Helical" evidence="4">
    <location>
        <begin position="341"/>
        <end position="360"/>
    </location>
</feature>
<keyword evidence="1 4" id="KW-0812">Transmembrane</keyword>
<reference evidence="6 8" key="2">
    <citation type="submission" date="2015-09" db="EMBL/GenBank/DDBJ databases">
        <authorList>
            <person name="Rodrigo-Torres L."/>
            <person name="Arahal D.R."/>
        </authorList>
    </citation>
    <scope>NUCLEOTIDE SEQUENCE [LARGE SCALE GENOMIC DNA]</scope>
    <source>
        <strain evidence="6 8">CECT 5118</strain>
    </source>
</reference>
<dbReference type="InterPro" id="IPR050327">
    <property type="entry name" value="Proton-linked_MCT"/>
</dbReference>
<feature type="transmembrane region" description="Helical" evidence="4">
    <location>
        <begin position="136"/>
        <end position="155"/>
    </location>
</feature>
<dbReference type="OrthoDB" id="9796632at2"/>
<feature type="transmembrane region" description="Helical" evidence="4">
    <location>
        <begin position="278"/>
        <end position="299"/>
    </location>
</feature>